<comment type="function">
    <text evidence="6">The RuvA-RuvB-RuvC complex processes Holliday junction (HJ) DNA during genetic recombination and DNA repair, while the RuvA-RuvB complex plays an important role in the rescue of blocked DNA replication forks via replication fork reversal (RFR). RuvA specifically binds to HJ cruciform DNA, conferring on it an open structure. The RuvB hexamer acts as an ATP-dependent pump, pulling dsDNA into and through the RuvAB complex. HJ branch migration allows RuvC to scan DNA until it finds its consensus sequence, where it cleaves and resolves the cruciform DNA.</text>
</comment>
<comment type="subunit">
    <text evidence="6">Homotetramer. Forms an RuvA(8)-RuvB(12)-Holliday junction (HJ) complex. HJ DNA is sandwiched between 2 RuvA tetramers; dsDNA enters through RuvA and exits via RuvB. An RuvB hexamer assembles on each DNA strand where it exits the tetramer. Each RuvB hexamer is contacted by two RuvA subunits (via domain III) on 2 adjacent RuvB subunits; this complex drives branch migration. In the full resolvosome a probable DNA-RuvA(4)-RuvB(12)-RuvC(2) complex forms which resolves the HJ.</text>
</comment>
<dbReference type="GO" id="GO:0005737">
    <property type="term" value="C:cytoplasm"/>
    <property type="evidence" value="ECO:0007669"/>
    <property type="project" value="UniProtKB-SubCell"/>
</dbReference>
<dbReference type="Gene3D" id="2.40.50.140">
    <property type="entry name" value="Nucleic acid-binding proteins"/>
    <property type="match status" value="1"/>
</dbReference>
<dbReference type="InterPro" id="IPR013849">
    <property type="entry name" value="DNA_helicase_Holl-junc_RuvA_I"/>
</dbReference>
<keyword evidence="8" id="KW-0378">Hydrolase</keyword>
<comment type="subcellular location">
    <subcellularLocation>
        <location evidence="6">Cytoplasm</location>
    </subcellularLocation>
</comment>
<dbReference type="GO" id="GO:0048476">
    <property type="term" value="C:Holliday junction resolvase complex"/>
    <property type="evidence" value="ECO:0007669"/>
    <property type="project" value="UniProtKB-UniRule"/>
</dbReference>
<comment type="similarity">
    <text evidence="6">Belongs to the RuvA family.</text>
</comment>
<dbReference type="SUPFAM" id="SSF47781">
    <property type="entry name" value="RuvA domain 2-like"/>
    <property type="match status" value="1"/>
</dbReference>
<comment type="caution">
    <text evidence="6">Lacks conserved residue(s) required for the propagation of feature annotation.</text>
</comment>
<evidence type="ECO:0000256" key="4">
    <source>
        <dbReference type="ARBA" id="ARBA00023172"/>
    </source>
</evidence>
<keyword evidence="3 6" id="KW-0238">DNA-binding</keyword>
<dbReference type="SMART" id="SM00278">
    <property type="entry name" value="HhH1"/>
    <property type="match status" value="2"/>
</dbReference>
<evidence type="ECO:0000313" key="8">
    <source>
        <dbReference type="EMBL" id="HIV98376.1"/>
    </source>
</evidence>
<name>A0A9D1PRK1_9SPIO</name>
<dbReference type="NCBIfam" id="TIGR00084">
    <property type="entry name" value="ruvA"/>
    <property type="match status" value="1"/>
</dbReference>
<evidence type="ECO:0000259" key="7">
    <source>
        <dbReference type="SMART" id="SM00278"/>
    </source>
</evidence>
<dbReference type="GO" id="GO:0016787">
    <property type="term" value="F:hydrolase activity"/>
    <property type="evidence" value="ECO:0007669"/>
    <property type="project" value="UniProtKB-KW"/>
</dbReference>
<feature type="region of interest" description="Domain III" evidence="6">
    <location>
        <begin position="150"/>
        <end position="207"/>
    </location>
</feature>
<comment type="domain">
    <text evidence="6">Has three domains with a flexible linker between the domains II and III and assumes an 'L' shape. Domain III is highly mobile and contacts RuvB.</text>
</comment>
<evidence type="ECO:0000256" key="1">
    <source>
        <dbReference type="ARBA" id="ARBA00022490"/>
    </source>
</evidence>
<gene>
    <name evidence="6 8" type="primary">ruvA</name>
    <name evidence="8" type="ORF">IAB12_01175</name>
</gene>
<dbReference type="InterPro" id="IPR010994">
    <property type="entry name" value="RuvA_2-like"/>
</dbReference>
<dbReference type="Pfam" id="PF01330">
    <property type="entry name" value="RuvA_N"/>
    <property type="match status" value="1"/>
</dbReference>
<dbReference type="EMBL" id="DXHU01000005">
    <property type="protein sequence ID" value="HIV98376.1"/>
    <property type="molecule type" value="Genomic_DNA"/>
</dbReference>
<keyword evidence="1 6" id="KW-0963">Cytoplasm</keyword>
<dbReference type="GO" id="GO:0005524">
    <property type="term" value="F:ATP binding"/>
    <property type="evidence" value="ECO:0007669"/>
    <property type="project" value="InterPro"/>
</dbReference>
<sequence length="207" mass="23534">MINAINGQLVSTGESSIIISTASGMEYFLECSGNTVFDILSLSDEKKKNLRVLTYFIHREDAMLLYGFSTEDERKCFKELLSVNGIGAKGALKILSSIRVKDFIALLDKQDVKTLSKIPGIGGKTAQKLILQLKNVLVMDEEIESTERKTRSFEFADLVDSCVEMGHERKRVRDRIDSLMKENEVKMKDMSHEEKERFLFALIIKEK</sequence>
<accession>A0A9D1PRK1</accession>
<evidence type="ECO:0000256" key="5">
    <source>
        <dbReference type="ARBA" id="ARBA00023204"/>
    </source>
</evidence>
<dbReference type="InterPro" id="IPR000085">
    <property type="entry name" value="RuvA"/>
</dbReference>
<dbReference type="InterPro" id="IPR003583">
    <property type="entry name" value="Hlx-hairpin-Hlx_DNA-bd_motif"/>
</dbReference>
<evidence type="ECO:0000256" key="2">
    <source>
        <dbReference type="ARBA" id="ARBA00022763"/>
    </source>
</evidence>
<dbReference type="Gene3D" id="1.10.150.20">
    <property type="entry name" value="5' to 3' exonuclease, C-terminal subdomain"/>
    <property type="match status" value="1"/>
</dbReference>
<evidence type="ECO:0000256" key="3">
    <source>
        <dbReference type="ARBA" id="ARBA00023125"/>
    </source>
</evidence>
<dbReference type="InterPro" id="IPR012340">
    <property type="entry name" value="NA-bd_OB-fold"/>
</dbReference>
<feature type="domain" description="Helix-hairpin-helix DNA-binding motif class 1" evidence="7">
    <location>
        <begin position="113"/>
        <end position="132"/>
    </location>
</feature>
<keyword evidence="4 6" id="KW-0233">DNA recombination</keyword>
<proteinExistence type="inferred from homology"/>
<keyword evidence="2 6" id="KW-0227">DNA damage</keyword>
<dbReference type="Pfam" id="PF14520">
    <property type="entry name" value="HHH_5"/>
    <property type="match status" value="1"/>
</dbReference>
<keyword evidence="5 6" id="KW-0234">DNA repair</keyword>
<dbReference type="SUPFAM" id="SSF50249">
    <property type="entry name" value="Nucleic acid-binding proteins"/>
    <property type="match status" value="1"/>
</dbReference>
<organism evidence="8 9">
    <name type="scientific">Candidatus Ornithospirochaeta avicola</name>
    <dbReference type="NCBI Taxonomy" id="2840896"/>
    <lineage>
        <taxon>Bacteria</taxon>
        <taxon>Pseudomonadati</taxon>
        <taxon>Spirochaetota</taxon>
        <taxon>Spirochaetia</taxon>
        <taxon>Spirochaetales</taxon>
        <taxon>Spirochaetaceae</taxon>
        <taxon>Spirochaetaceae incertae sedis</taxon>
        <taxon>Candidatus Ornithospirochaeta</taxon>
    </lineage>
</organism>
<dbReference type="HAMAP" id="MF_00031">
    <property type="entry name" value="DNA_HJ_migration_RuvA"/>
    <property type="match status" value="1"/>
</dbReference>
<dbReference type="AlphaFoldDB" id="A0A9D1PRK1"/>
<reference evidence="8" key="2">
    <citation type="submission" date="2021-04" db="EMBL/GenBank/DDBJ databases">
        <authorList>
            <person name="Gilroy R."/>
        </authorList>
    </citation>
    <scope>NUCLEOTIDE SEQUENCE</scope>
    <source>
        <strain evidence="8">Gambia11-129</strain>
    </source>
</reference>
<reference evidence="8" key="1">
    <citation type="journal article" date="2021" name="PeerJ">
        <title>Extensive microbial diversity within the chicken gut microbiome revealed by metagenomics and culture.</title>
        <authorList>
            <person name="Gilroy R."/>
            <person name="Ravi A."/>
            <person name="Getino M."/>
            <person name="Pursley I."/>
            <person name="Horton D.L."/>
            <person name="Alikhan N.F."/>
            <person name="Baker D."/>
            <person name="Gharbi K."/>
            <person name="Hall N."/>
            <person name="Watson M."/>
            <person name="Adriaenssens E.M."/>
            <person name="Foster-Nyarko E."/>
            <person name="Jarju S."/>
            <person name="Secka A."/>
            <person name="Antonio M."/>
            <person name="Oren A."/>
            <person name="Chaudhuri R.R."/>
            <person name="La Ragione R."/>
            <person name="Hildebrand F."/>
            <person name="Pallen M.J."/>
        </authorList>
    </citation>
    <scope>NUCLEOTIDE SEQUENCE</scope>
    <source>
        <strain evidence="8">Gambia11-129</strain>
    </source>
</reference>
<dbReference type="GO" id="GO:0009378">
    <property type="term" value="F:four-way junction helicase activity"/>
    <property type="evidence" value="ECO:0007669"/>
    <property type="project" value="InterPro"/>
</dbReference>
<comment type="caution">
    <text evidence="8">The sequence shown here is derived from an EMBL/GenBank/DDBJ whole genome shotgun (WGS) entry which is preliminary data.</text>
</comment>
<feature type="domain" description="Helix-hairpin-helix DNA-binding motif class 1" evidence="7">
    <location>
        <begin position="78"/>
        <end position="97"/>
    </location>
</feature>
<dbReference type="Proteomes" id="UP000823936">
    <property type="component" value="Unassembled WGS sequence"/>
</dbReference>
<evidence type="ECO:0000313" key="9">
    <source>
        <dbReference type="Proteomes" id="UP000823936"/>
    </source>
</evidence>
<protein>
    <recommendedName>
        <fullName evidence="6">Holliday junction branch migration complex subunit RuvA</fullName>
    </recommendedName>
</protein>
<evidence type="ECO:0000256" key="6">
    <source>
        <dbReference type="HAMAP-Rule" id="MF_00031"/>
    </source>
</evidence>
<dbReference type="GO" id="GO:0006281">
    <property type="term" value="P:DNA repair"/>
    <property type="evidence" value="ECO:0007669"/>
    <property type="project" value="UniProtKB-UniRule"/>
</dbReference>
<dbReference type="GO" id="GO:0000400">
    <property type="term" value="F:four-way junction DNA binding"/>
    <property type="evidence" value="ECO:0007669"/>
    <property type="project" value="UniProtKB-UniRule"/>
</dbReference>
<dbReference type="GO" id="GO:0006310">
    <property type="term" value="P:DNA recombination"/>
    <property type="evidence" value="ECO:0007669"/>
    <property type="project" value="UniProtKB-UniRule"/>
</dbReference>